<protein>
    <submittedName>
        <fullName evidence="2">Uncharacterized protein</fullName>
    </submittedName>
</protein>
<organism evidence="2 3">
    <name type="scientific">Candidatus Nitrosymbiomonas proteolyticus</name>
    <dbReference type="NCBI Taxonomy" id="2608984"/>
    <lineage>
        <taxon>Bacteria</taxon>
        <taxon>Bacillati</taxon>
        <taxon>Armatimonadota</taxon>
        <taxon>Armatimonadota incertae sedis</taxon>
        <taxon>Candidatus Nitrosymbiomonas</taxon>
    </lineage>
</organism>
<sequence>MGLLAIGATPQEPLQEPLFTRDERLKVLEYWANPERYASSLPSNASKVGVWQVRLSEKASKWLWDYRKALNLPKIPPGEVPPPLTPEQQGWENWIDARVAWDRWQAGKTSEERNAQRQGRKPAFDEPQPPNPGPIPAALFDLAGEPPAFADVVSPSAHRIRFDDGVQIDYVDNPNMRPRYAYYRFPQGVMHAGNRVRDMAPAELERLFEEAGVTASERRVMAVVSLLEGGFESVNTYDTGFVSVGFIQFACLSGGAGSLGQVLLKLKSEKPDEFQTHFRRLGIDVTPSGQLAAISLLNGEELWGPRAAQAIIDDKRLIAVFQRAGQVSRAFRVAQIAVAKEQYYPANDAVSVTLSDGRSLSGIVSDFIKSESAMAILMDRKVNTGKLDPLAEVIAFCAEECNAKELKDLSRYERDIAAALKYRKDYLLDASLTQPGPAVDARRNLVEMSRKGSRAGRTPPPVP</sequence>
<dbReference type="EMBL" id="AP021858">
    <property type="protein sequence ID" value="BBO23119.1"/>
    <property type="molecule type" value="Genomic_DNA"/>
</dbReference>
<name>A0A809R6J8_9BACT</name>
<dbReference type="Proteomes" id="UP000662873">
    <property type="component" value="Chromosome"/>
</dbReference>
<evidence type="ECO:0000313" key="2">
    <source>
        <dbReference type="EMBL" id="BBO23119.1"/>
    </source>
</evidence>
<dbReference type="KEGG" id="npy:NPRO_07140"/>
<reference evidence="2" key="1">
    <citation type="journal article" name="DNA Res.">
        <title>The physiological potential of anammox bacteria as revealed by their core genome structure.</title>
        <authorList>
            <person name="Okubo T."/>
            <person name="Toyoda A."/>
            <person name="Fukuhara K."/>
            <person name="Uchiyama I."/>
            <person name="Harigaya Y."/>
            <person name="Kuroiwa M."/>
            <person name="Suzuki T."/>
            <person name="Murakami Y."/>
            <person name="Suwa Y."/>
            <person name="Takami H."/>
        </authorList>
    </citation>
    <scope>NUCLEOTIDE SEQUENCE</scope>
    <source>
        <strain evidence="2">317325-2</strain>
    </source>
</reference>
<feature type="region of interest" description="Disordered" evidence="1">
    <location>
        <begin position="107"/>
        <end position="138"/>
    </location>
</feature>
<evidence type="ECO:0000256" key="1">
    <source>
        <dbReference type="SAM" id="MobiDB-lite"/>
    </source>
</evidence>
<gene>
    <name evidence="2" type="ORF">NPRO_07140</name>
</gene>
<accession>A0A809R6J8</accession>
<proteinExistence type="predicted"/>
<dbReference type="AlphaFoldDB" id="A0A809R6J8"/>
<evidence type="ECO:0000313" key="3">
    <source>
        <dbReference type="Proteomes" id="UP000662873"/>
    </source>
</evidence>